<dbReference type="GO" id="GO:0005524">
    <property type="term" value="F:ATP binding"/>
    <property type="evidence" value="ECO:0007669"/>
    <property type="project" value="UniProtKB-KW"/>
</dbReference>
<dbReference type="CDD" id="cd03216">
    <property type="entry name" value="ABC_Carb_Monos_I"/>
    <property type="match status" value="1"/>
</dbReference>
<evidence type="ECO:0000256" key="6">
    <source>
        <dbReference type="ARBA" id="ARBA00022840"/>
    </source>
</evidence>
<evidence type="ECO:0000256" key="1">
    <source>
        <dbReference type="ARBA" id="ARBA00022448"/>
    </source>
</evidence>
<proteinExistence type="predicted"/>
<keyword evidence="4" id="KW-0677">Repeat</keyword>
<dbReference type="InterPro" id="IPR003439">
    <property type="entry name" value="ABC_transporter-like_ATP-bd"/>
</dbReference>
<name>A0A4Q7J0L0_9PSEU</name>
<evidence type="ECO:0000313" key="11">
    <source>
        <dbReference type="Proteomes" id="UP000292003"/>
    </source>
</evidence>
<keyword evidence="3" id="KW-0762">Sugar transport</keyword>
<feature type="domain" description="ABC transporter" evidence="9">
    <location>
        <begin position="10"/>
        <end position="246"/>
    </location>
</feature>
<evidence type="ECO:0000256" key="8">
    <source>
        <dbReference type="ARBA" id="ARBA00023136"/>
    </source>
</evidence>
<gene>
    <name evidence="10" type="ORF">EWH70_34165</name>
</gene>
<keyword evidence="1" id="KW-0813">Transport</keyword>
<dbReference type="OrthoDB" id="3651648at2"/>
<dbReference type="InterPro" id="IPR003593">
    <property type="entry name" value="AAA+_ATPase"/>
</dbReference>
<dbReference type="PROSITE" id="PS50893">
    <property type="entry name" value="ABC_TRANSPORTER_2"/>
    <property type="match status" value="2"/>
</dbReference>
<dbReference type="InterPro" id="IPR027417">
    <property type="entry name" value="P-loop_NTPase"/>
</dbReference>
<dbReference type="SUPFAM" id="SSF52540">
    <property type="entry name" value="P-loop containing nucleoside triphosphate hydrolases"/>
    <property type="match status" value="2"/>
</dbReference>
<dbReference type="AlphaFoldDB" id="A0A4Q7J0L0"/>
<evidence type="ECO:0000259" key="9">
    <source>
        <dbReference type="PROSITE" id="PS50893"/>
    </source>
</evidence>
<protein>
    <submittedName>
        <fullName evidence="10">Sugar ABC transporter ATP-binding protein</fullName>
    </submittedName>
</protein>
<dbReference type="Gene3D" id="3.40.50.300">
    <property type="entry name" value="P-loop containing nucleotide triphosphate hydrolases"/>
    <property type="match status" value="2"/>
</dbReference>
<evidence type="ECO:0000256" key="3">
    <source>
        <dbReference type="ARBA" id="ARBA00022597"/>
    </source>
</evidence>
<dbReference type="SMART" id="SM00382">
    <property type="entry name" value="AAA"/>
    <property type="match status" value="2"/>
</dbReference>
<keyword evidence="2" id="KW-1003">Cell membrane</keyword>
<accession>A0A4Q7J0L0</accession>
<dbReference type="PROSITE" id="PS00211">
    <property type="entry name" value="ABC_TRANSPORTER_1"/>
    <property type="match status" value="1"/>
</dbReference>
<keyword evidence="8" id="KW-0472">Membrane</keyword>
<evidence type="ECO:0000256" key="5">
    <source>
        <dbReference type="ARBA" id="ARBA00022741"/>
    </source>
</evidence>
<evidence type="ECO:0000256" key="7">
    <source>
        <dbReference type="ARBA" id="ARBA00022967"/>
    </source>
</evidence>
<dbReference type="InterPro" id="IPR017871">
    <property type="entry name" value="ABC_transporter-like_CS"/>
</dbReference>
<dbReference type="InterPro" id="IPR050107">
    <property type="entry name" value="ABC_carbohydrate_import_ATPase"/>
</dbReference>
<dbReference type="Pfam" id="PF00005">
    <property type="entry name" value="ABC_tran"/>
    <property type="match status" value="2"/>
</dbReference>
<reference evidence="10 11" key="1">
    <citation type="submission" date="2019-02" db="EMBL/GenBank/DDBJ databases">
        <title>Draft genome sequence of Amycolatopsis sp. 8-3EHSu isolated from roots of Suaeda maritima.</title>
        <authorList>
            <person name="Duangmal K."/>
            <person name="Chantavorakit T."/>
        </authorList>
    </citation>
    <scope>NUCLEOTIDE SEQUENCE [LARGE SCALE GENOMIC DNA]</scope>
    <source>
        <strain evidence="10 11">8-3EHSu</strain>
    </source>
</reference>
<dbReference type="Proteomes" id="UP000292003">
    <property type="component" value="Unassembled WGS sequence"/>
</dbReference>
<keyword evidence="7" id="KW-1278">Translocase</keyword>
<dbReference type="PANTHER" id="PTHR43790">
    <property type="entry name" value="CARBOHYDRATE TRANSPORT ATP-BINDING PROTEIN MG119-RELATED"/>
    <property type="match status" value="1"/>
</dbReference>
<dbReference type="PANTHER" id="PTHR43790:SF3">
    <property type="entry name" value="D-ALLOSE IMPORT ATP-BINDING PROTEIN ALSA-RELATED"/>
    <property type="match status" value="1"/>
</dbReference>
<evidence type="ECO:0000313" key="10">
    <source>
        <dbReference type="EMBL" id="RZQ59474.1"/>
    </source>
</evidence>
<dbReference type="RefSeq" id="WP_130479735.1">
    <property type="nucleotide sequence ID" value="NZ_SFCC01000024.1"/>
</dbReference>
<evidence type="ECO:0000256" key="4">
    <source>
        <dbReference type="ARBA" id="ARBA00022737"/>
    </source>
</evidence>
<sequence>MPEDDTAPVVALRGTGKAFGAVRALDDVSLELLPGRAHALLGENGAGKSTLIKLLAGVHRPDAGHVEVAGRPARFTGPADARAAGIAVIYQEPTLFPDLSVAENVYMGRQPLRSGRRIDAAALDGLVRGLFGRLGVTLDPQRPARGLSIADQQVVEIAKALSFDARVVVMDEPTAALSPAEVRRLFDVARALLAEGVAVLFVSHRLDEVFQLCEQATVLRDGAHVWTGPLAGVGPDELVHRMVGRELSALYPDGRGTPGGVVLSARRLTREGVFTDVSFDLRAGEVVALAGLVGAGRSEVARAIFGVDRLDAGTVTVDGRPLRAASPSAAMAAGIGFVPEDRRQQGLVLDASIERNTALASLGSLRRGWLIRRRDERELARDWAVRLRLKFARLTDPVGVLSGGNQQKVVLAKWLSRRPRMLIVDEPTRGIDVGTKAEVHRVLAELAADGVAVLMISSELPEVLGMADRVLVMHEGRLVAELDRDDATEQSVALAAAGRR</sequence>
<dbReference type="GO" id="GO:0016887">
    <property type="term" value="F:ATP hydrolysis activity"/>
    <property type="evidence" value="ECO:0007669"/>
    <property type="project" value="InterPro"/>
</dbReference>
<dbReference type="EMBL" id="SFCC01000024">
    <property type="protein sequence ID" value="RZQ59474.1"/>
    <property type="molecule type" value="Genomic_DNA"/>
</dbReference>
<dbReference type="CDD" id="cd03215">
    <property type="entry name" value="ABC_Carb_Monos_II"/>
    <property type="match status" value="1"/>
</dbReference>
<keyword evidence="6 10" id="KW-0067">ATP-binding</keyword>
<organism evidence="10 11">
    <name type="scientific">Amycolatopsis suaedae</name>
    <dbReference type="NCBI Taxonomy" id="2510978"/>
    <lineage>
        <taxon>Bacteria</taxon>
        <taxon>Bacillati</taxon>
        <taxon>Actinomycetota</taxon>
        <taxon>Actinomycetes</taxon>
        <taxon>Pseudonocardiales</taxon>
        <taxon>Pseudonocardiaceae</taxon>
        <taxon>Amycolatopsis</taxon>
    </lineage>
</organism>
<keyword evidence="11" id="KW-1185">Reference proteome</keyword>
<comment type="caution">
    <text evidence="10">The sequence shown here is derived from an EMBL/GenBank/DDBJ whole genome shotgun (WGS) entry which is preliminary data.</text>
</comment>
<feature type="domain" description="ABC transporter" evidence="9">
    <location>
        <begin position="256"/>
        <end position="500"/>
    </location>
</feature>
<keyword evidence="5" id="KW-0547">Nucleotide-binding</keyword>
<evidence type="ECO:0000256" key="2">
    <source>
        <dbReference type="ARBA" id="ARBA00022475"/>
    </source>
</evidence>